<feature type="chain" id="PRO_5045449528" evidence="1">
    <location>
        <begin position="22"/>
        <end position="241"/>
    </location>
</feature>
<reference evidence="2 3" key="1">
    <citation type="submission" date="2023-07" db="EMBL/GenBank/DDBJ databases">
        <title>Genomic Encyclopedia of Type Strains, Phase IV (KMG-IV): sequencing the most valuable type-strain genomes for metagenomic binning, comparative biology and taxonomic classification.</title>
        <authorList>
            <person name="Goeker M."/>
        </authorList>
    </citation>
    <scope>NUCLEOTIDE SEQUENCE [LARGE SCALE GENOMIC DNA]</scope>
    <source>
        <strain evidence="2 3">DSM 3770</strain>
    </source>
</reference>
<protein>
    <submittedName>
        <fullName evidence="2">Uncharacterized protein</fullName>
    </submittedName>
</protein>
<evidence type="ECO:0000256" key="1">
    <source>
        <dbReference type="SAM" id="SignalP"/>
    </source>
</evidence>
<dbReference type="RefSeq" id="WP_394086074.1">
    <property type="nucleotide sequence ID" value="NZ_JBAFWJ010000022.1"/>
</dbReference>
<accession>A0ABU0LK02</accession>
<proteinExistence type="predicted"/>
<comment type="caution">
    <text evidence="2">The sequence shown here is derived from an EMBL/GenBank/DDBJ whole genome shotgun (WGS) entry which is preliminary data.</text>
</comment>
<sequence length="241" mass="26199">MVRRFAVAICVILALGGAACGADDPDIIGTWSTNCRKLPITETFHVDIDSVQLGDRHCIFVDWKNTVVGWYSPLACSTEGRISAGHFLVQKKAPTQIDVDFDGLNETLSKCDTPPSTATAAPKDISARLNGDWARDRKACDLYKSGELDKPGYDTATLSRFGVATFENGKFEMWASPIRCQISLSGNLERGKYDISAQCQVKDYPARPATGAVTFRPSGTANMELHGADFGLIKLIKCGQE</sequence>
<evidence type="ECO:0000313" key="3">
    <source>
        <dbReference type="Proteomes" id="UP001241747"/>
    </source>
</evidence>
<name>A0ABU0LK02_XANAG</name>
<keyword evidence="3" id="KW-1185">Reference proteome</keyword>
<dbReference type="EMBL" id="JAUSVY010000018">
    <property type="protein sequence ID" value="MDQ0507419.1"/>
    <property type="molecule type" value="Genomic_DNA"/>
</dbReference>
<feature type="signal peptide" evidence="1">
    <location>
        <begin position="1"/>
        <end position="21"/>
    </location>
</feature>
<keyword evidence="1" id="KW-0732">Signal</keyword>
<gene>
    <name evidence="2" type="ORF">QOZ94_004243</name>
</gene>
<organism evidence="2 3">
    <name type="scientific">Xanthobacter agilis</name>
    <dbReference type="NCBI Taxonomy" id="47492"/>
    <lineage>
        <taxon>Bacteria</taxon>
        <taxon>Pseudomonadati</taxon>
        <taxon>Pseudomonadota</taxon>
        <taxon>Alphaproteobacteria</taxon>
        <taxon>Hyphomicrobiales</taxon>
        <taxon>Xanthobacteraceae</taxon>
        <taxon>Xanthobacter</taxon>
    </lineage>
</organism>
<dbReference type="PROSITE" id="PS51257">
    <property type="entry name" value="PROKAR_LIPOPROTEIN"/>
    <property type="match status" value="1"/>
</dbReference>
<dbReference type="Proteomes" id="UP001241747">
    <property type="component" value="Unassembled WGS sequence"/>
</dbReference>
<evidence type="ECO:0000313" key="2">
    <source>
        <dbReference type="EMBL" id="MDQ0507419.1"/>
    </source>
</evidence>